<protein>
    <submittedName>
        <fullName evidence="5">Pyridoxal-phosphate dependent enzyme</fullName>
    </submittedName>
</protein>
<comment type="cofactor">
    <cofactor evidence="1">
        <name>pyridoxal 5'-phosphate</name>
        <dbReference type="ChEBI" id="CHEBI:597326"/>
    </cofactor>
</comment>
<comment type="similarity">
    <text evidence="2">Belongs to the ACC deaminase/D-cysteine desulfhydrase family.</text>
</comment>
<accession>A0ABS9UZZ4</accession>
<dbReference type="EMBL" id="JAKZGP010000022">
    <property type="protein sequence ID" value="MCH7409730.1"/>
    <property type="molecule type" value="Genomic_DNA"/>
</dbReference>
<keyword evidence="6" id="KW-1185">Reference proteome</keyword>
<dbReference type="InterPro" id="IPR027278">
    <property type="entry name" value="ACCD_DCysDesulf"/>
</dbReference>
<dbReference type="Pfam" id="PF00291">
    <property type="entry name" value="PALP"/>
    <property type="match status" value="1"/>
</dbReference>
<comment type="caution">
    <text evidence="5">The sequence shown here is derived from an EMBL/GenBank/DDBJ whole genome shotgun (WGS) entry which is preliminary data.</text>
</comment>
<name>A0ABS9UZZ4_9BACT</name>
<dbReference type="InterPro" id="IPR036052">
    <property type="entry name" value="TrpB-like_PALP_sf"/>
</dbReference>
<evidence type="ECO:0000256" key="2">
    <source>
        <dbReference type="ARBA" id="ARBA00008639"/>
    </source>
</evidence>
<gene>
    <name evidence="5" type="ORF">MM239_10015</name>
</gene>
<dbReference type="SUPFAM" id="SSF53686">
    <property type="entry name" value="Tryptophan synthase beta subunit-like PLP-dependent enzymes"/>
    <property type="match status" value="1"/>
</dbReference>
<proteinExistence type="inferred from homology"/>
<keyword evidence="3" id="KW-0663">Pyridoxal phosphate</keyword>
<dbReference type="PIRSF" id="PIRSF006278">
    <property type="entry name" value="ACCD_DCysDesulf"/>
    <property type="match status" value="1"/>
</dbReference>
<dbReference type="RefSeq" id="WP_241348055.1">
    <property type="nucleotide sequence ID" value="NZ_JAKZGP010000022.1"/>
</dbReference>
<evidence type="ECO:0000259" key="4">
    <source>
        <dbReference type="Pfam" id="PF00291"/>
    </source>
</evidence>
<dbReference type="PANTHER" id="PTHR43780">
    <property type="entry name" value="1-AMINOCYCLOPROPANE-1-CARBOXYLATE DEAMINASE-RELATED"/>
    <property type="match status" value="1"/>
</dbReference>
<dbReference type="Proteomes" id="UP001165489">
    <property type="component" value="Unassembled WGS sequence"/>
</dbReference>
<evidence type="ECO:0000313" key="6">
    <source>
        <dbReference type="Proteomes" id="UP001165489"/>
    </source>
</evidence>
<sequence length="304" mass="33887">MLDPQEITNEQLHHPLWENQEISISIKRLDLVHPLASGNKFFKLKYNLEAAKSEQKTRILTFGGAYSNHIYATAAACQAEGFHAIGIIRGEAHHPLNPTLQAASAMGMQLEYIDREKYRQKREYAFQNQLKGKYGDCYILPEGGTNAFAIQGTAEILTENDQEFTHVCAAVGTGGTYAGIAKSILEHQSLLGYSSLKGDFIHKEIKDLLAKHHIKPLGQASVIDSYHFGGYGKVKPELIDFVRWFYKEFHIPIEPIYTGKMIFGIIDQLQKNEFPKGSKILILHTGGLQGLAGFNSQNGTSLPL</sequence>
<organism evidence="5 6">
    <name type="scientific">Belliella filtrata</name>
    <dbReference type="NCBI Taxonomy" id="2923435"/>
    <lineage>
        <taxon>Bacteria</taxon>
        <taxon>Pseudomonadati</taxon>
        <taxon>Bacteroidota</taxon>
        <taxon>Cytophagia</taxon>
        <taxon>Cytophagales</taxon>
        <taxon>Cyclobacteriaceae</taxon>
        <taxon>Belliella</taxon>
    </lineage>
</organism>
<evidence type="ECO:0000313" key="5">
    <source>
        <dbReference type="EMBL" id="MCH7409730.1"/>
    </source>
</evidence>
<dbReference type="Gene3D" id="3.40.50.1100">
    <property type="match status" value="2"/>
</dbReference>
<reference evidence="5" key="1">
    <citation type="submission" date="2022-03" db="EMBL/GenBank/DDBJ databases">
        <title>De novo assembled genomes of Belliella spp. (Cyclobacteriaceae) strains.</title>
        <authorList>
            <person name="Szabo A."/>
            <person name="Korponai K."/>
            <person name="Felfoldi T."/>
        </authorList>
    </citation>
    <scope>NUCLEOTIDE SEQUENCE</scope>
    <source>
        <strain evidence="5">DSM 111904</strain>
    </source>
</reference>
<dbReference type="PANTHER" id="PTHR43780:SF2">
    <property type="entry name" value="1-AMINOCYCLOPROPANE-1-CARBOXYLATE DEAMINASE-RELATED"/>
    <property type="match status" value="1"/>
</dbReference>
<evidence type="ECO:0000256" key="3">
    <source>
        <dbReference type="ARBA" id="ARBA00022898"/>
    </source>
</evidence>
<evidence type="ECO:0000256" key="1">
    <source>
        <dbReference type="ARBA" id="ARBA00001933"/>
    </source>
</evidence>
<feature type="domain" description="Tryptophan synthase beta chain-like PALP" evidence="4">
    <location>
        <begin position="20"/>
        <end position="286"/>
    </location>
</feature>
<dbReference type="InterPro" id="IPR001926">
    <property type="entry name" value="TrpB-like_PALP"/>
</dbReference>